<accession>A0ABU4UC09</accession>
<feature type="signal peptide" evidence="4">
    <location>
        <begin position="1"/>
        <end position="35"/>
    </location>
</feature>
<dbReference type="RefSeq" id="WP_319960813.1">
    <property type="nucleotide sequence ID" value="NZ_JAXARY010000003.1"/>
</dbReference>
<name>A0ABU4UC09_9GAMM</name>
<keyword evidence="3 4" id="KW-0732">Signal</keyword>
<organism evidence="6 7">
    <name type="scientific">Methylomonas defluvii</name>
    <dbReference type="NCBI Taxonomy" id="3045149"/>
    <lineage>
        <taxon>Bacteria</taxon>
        <taxon>Pseudomonadati</taxon>
        <taxon>Pseudomonadota</taxon>
        <taxon>Gammaproteobacteria</taxon>
        <taxon>Methylococcales</taxon>
        <taxon>Methylococcaceae</taxon>
        <taxon>Methylomonas</taxon>
    </lineage>
</organism>
<dbReference type="Gene3D" id="3.30.210.10">
    <property type="entry name" value="DNA polymerase, thumb domain"/>
    <property type="match status" value="1"/>
</dbReference>
<dbReference type="Gene3D" id="2.160.20.10">
    <property type="entry name" value="Single-stranded right-handed beta-helix, Pectin lyase-like"/>
    <property type="match status" value="2"/>
</dbReference>
<dbReference type="InterPro" id="IPR050909">
    <property type="entry name" value="Bact_Autotransporter_VF"/>
</dbReference>
<dbReference type="SMART" id="SM00912">
    <property type="entry name" value="Haemagg_act"/>
    <property type="match status" value="1"/>
</dbReference>
<gene>
    <name evidence="6" type="ORF">QLH52_05380</name>
</gene>
<dbReference type="SUPFAM" id="SSF51126">
    <property type="entry name" value="Pectin lyase-like"/>
    <property type="match status" value="1"/>
</dbReference>
<dbReference type="EMBL" id="JAXARY010000003">
    <property type="protein sequence ID" value="MDX8126703.1"/>
    <property type="molecule type" value="Genomic_DNA"/>
</dbReference>
<comment type="subcellular location">
    <subcellularLocation>
        <location evidence="1">Secreted</location>
    </subcellularLocation>
</comment>
<proteinExistence type="predicted"/>
<dbReference type="InterPro" id="IPR041248">
    <property type="entry name" value="YDG"/>
</dbReference>
<evidence type="ECO:0000256" key="3">
    <source>
        <dbReference type="ARBA" id="ARBA00022729"/>
    </source>
</evidence>
<dbReference type="PANTHER" id="PTHR12338:SF8">
    <property type="entry name" value="HEME_HEMOPEXIN-BINDING PROTEIN"/>
    <property type="match status" value="1"/>
</dbReference>
<dbReference type="InterPro" id="IPR011050">
    <property type="entry name" value="Pectin_lyase_fold/virulence"/>
</dbReference>
<keyword evidence="7" id="KW-1185">Reference proteome</keyword>
<dbReference type="InterPro" id="IPR037160">
    <property type="entry name" value="DNA_Pol_thumb_sf"/>
</dbReference>
<dbReference type="InterPro" id="IPR012334">
    <property type="entry name" value="Pectin_lyas_fold"/>
</dbReference>
<dbReference type="Pfam" id="PF18888">
    <property type="entry name" value="DUF5650"/>
    <property type="match status" value="16"/>
</dbReference>
<evidence type="ECO:0000313" key="7">
    <source>
        <dbReference type="Proteomes" id="UP001284537"/>
    </source>
</evidence>
<evidence type="ECO:0000259" key="5">
    <source>
        <dbReference type="SMART" id="SM00912"/>
    </source>
</evidence>
<feature type="domain" description="Filamentous haemagglutinin FhaB/tRNA nuclease CdiA-like TPS" evidence="5">
    <location>
        <begin position="39"/>
        <end position="151"/>
    </location>
</feature>
<dbReference type="InterPro" id="IPR043710">
    <property type="entry name" value="DUF5650"/>
</dbReference>
<evidence type="ECO:0000256" key="1">
    <source>
        <dbReference type="ARBA" id="ARBA00004613"/>
    </source>
</evidence>
<reference evidence="6 7" key="1">
    <citation type="submission" date="2023-11" db="EMBL/GenBank/DDBJ databases">
        <authorList>
            <person name="Ouyang M.-Y."/>
        </authorList>
    </citation>
    <scope>NUCLEOTIDE SEQUENCE [LARGE SCALE GENOMIC DNA]</scope>
    <source>
        <strain evidence="6 7">OY6</strain>
    </source>
</reference>
<dbReference type="NCBIfam" id="TIGR01901">
    <property type="entry name" value="adhes_NPXG"/>
    <property type="match status" value="1"/>
</dbReference>
<evidence type="ECO:0000256" key="4">
    <source>
        <dbReference type="SAM" id="SignalP"/>
    </source>
</evidence>
<evidence type="ECO:0000313" key="6">
    <source>
        <dbReference type="EMBL" id="MDX8126703.1"/>
    </source>
</evidence>
<dbReference type="Proteomes" id="UP001284537">
    <property type="component" value="Unassembled WGS sequence"/>
</dbReference>
<protein>
    <submittedName>
        <fullName evidence="6">YDG domain-containing protein</fullName>
    </submittedName>
</protein>
<dbReference type="PANTHER" id="PTHR12338">
    <property type="entry name" value="AUTOTRANSPORTER"/>
    <property type="match status" value="1"/>
</dbReference>
<feature type="chain" id="PRO_5046158323" evidence="4">
    <location>
        <begin position="36"/>
        <end position="3469"/>
    </location>
</feature>
<dbReference type="Pfam" id="PF05860">
    <property type="entry name" value="TPS"/>
    <property type="match status" value="1"/>
</dbReference>
<comment type="caution">
    <text evidence="6">The sequence shown here is derived from an EMBL/GenBank/DDBJ whole genome shotgun (WGS) entry which is preliminary data.</text>
</comment>
<dbReference type="InterPro" id="IPR041286">
    <property type="entry name" value="MBG_2"/>
</dbReference>
<dbReference type="Pfam" id="PF18676">
    <property type="entry name" value="MBG_2"/>
    <property type="match status" value="1"/>
</dbReference>
<dbReference type="InterPro" id="IPR008638">
    <property type="entry name" value="FhaB/CdiA-like_TPS"/>
</dbReference>
<evidence type="ECO:0000256" key="2">
    <source>
        <dbReference type="ARBA" id="ARBA00022525"/>
    </source>
</evidence>
<keyword evidence="2" id="KW-0964">Secreted</keyword>
<dbReference type="Pfam" id="PF18657">
    <property type="entry name" value="YDG"/>
    <property type="match status" value="12"/>
</dbReference>
<sequence length="3469" mass="343268">MNRYANQSRTPHFNRHPLVLAIQIALAGAWQPALAELAGNALPSGGQVASGQAQIHQDGARMDVVQGSEKAIINWQSYNIGANAHVDYQQPNASAIALNRVAAGEASVIAGRLTANGQVFLVNPNGVLFAKGAQVDVGAMAASTMNISDADFRAGNYHFKREGSDAGVVNQGDIRAKDGGYVALLAPNVSNEGVVQARLGTVALAGGDGVKLELDEGKLVNVQVDPATVNSLIENKQLIRADGGRVIMTASAADQLRGAAINNSGVIEAKSLVNRGGSIELIGDEVRNSGTLDVSAAENTQGGNVVEHGRLVVDTGTVRADGDSGGDIRLTGDRVLQTGTLSAEGTVSDGGRITIAADSRVIQTVSAKLSTKGSQNGGDIAVTAGSQGGVFSSATLDAGGVAGRGGNITITGGKDVTLAAATITANGAKGGGKISIGGGFHGNDTAVRNAAITRINPFTQLQADAIDIGNGGEVVVWSDQQTDFYGTISAKGGSAGGDGGTVEVSSHEALLFGGTVTTLASQGRNGSLLLDPRNITIDSSGQYPQFDFEDPNPTNTLGVTSGFGTGTSVLWSTNVAVTNPYDDFGGQDAGAVYLYNGWSGALIATVTGSHADDRLGSGGITQLVSQNTNTNVNVSFSSLGNFLISSPHWDGGKGAVTWSSGTTGLSGTVSSANSLVGSSASDAVGSGSIVLVDNYYGATGHTWSNDNGYLKYLVLNPQWNGNTGAVTMGSALSGISGVISSTNSLVGAASGDRIGSSGITQFVTEFHDYNSSGALITATEYYRNYFAIASPHWQNGASADAGAVTWASGLAALTGTVSSANSLVGSNANDQIGSGDIKVLYYSNSTNYTSQPSDTPPHGHVNTYRTDAAYVVASPHWDGDKGAVTWLNAATGYASGGATPGFAVSSANSLVGATAGDLVGSGGIQLLSHYTSRSPDTGYTSTHPYYLILSPHFNNGGSTADAGAITWGDGRTITYGTVTTTDLFGNTLTNIPTETSTNNGGVSGVIGSGNSLVGSHAGDQVGSGGASYLGQDPGYMVLSPLWNGSAGAVTFWNATATKTGTLGSANSLVGTTANDHVGGGGILMKDGYYLVLSPDWDNGGATDAGAVTWGSKTSGVSGAVGAGNSLVGSTANDGVGSDVNNIVDVGVADYVVLTPTWDNGGNADAGAASWGSVGSGVSGAISSSNSLIGSHTNDRVGSGGVVTAFNGVETANNWTYTYFYGVISPHWDSDRGAVTFGAEASGIQGTVGSGNSLVGDTAADQVGSGGVKAGQYTELTYNGSTWSGTRTAYYLVISPNWSDGGNANVGAVTKTAAATGITGSISSANSLIGGTAGDQIGSGGVTLLPYDWTTGSGVGQKQYHLDYYSIASPYWDNGATADAGAVTWGSVTTTAGAASPLTGNASAANSLVGTHANDRVGSGGVVALPAEYNNATRVGYVVISPNWGNGTNTQLGAVTWGSRLTGALGAVSSSNSLIGATSGDQVGSGGVTVLTNGYDPINGVSSYNYLVLSPHWHSGANADAGAVTWVAEKTGFAYGESSQGAVVGIGNSLVGSQAGDQVGSDGIIDLGVSYLVGSRHWHNGSAADAGALSWARASIGVAGAVSASNSLIGSYSNQDVGLNQVRLTVNYNTYYYDYLVIDTDWRNGALANAGAVTYGDAFYGIFGEVSDANSVVGTTANSGISFDTGGPWVDYYQYAGTNYFSLLPGFAYDHGDTFVVSFANENSGRVTSGATDPSRITYGMAVGKDMAIAPDVLTNLLGWGTNVTLQASNDITVNSALNVAGLFSSSATLKLEAGRSIYLNADITTDGGNLVLHANDLAANGVVDADRAAGNAVIEVANGVTINAGTGSITMELRDGTGNTEDDSGNITLAGQLLADTISIIHRGTGGASGSKNIVLNSGAGLTANGSGDALVLAAASGGELINNVGSNVLSAGNGRWLVYMHSPSGSTEGGLTGVAGSALPRLYNKTYDGNAPATIVAGNHLIYDYQPSLSVDVGNISKTYGDADPSASSAFSGYVNDDGVTDSATVAGLSGTPSFSIVGGTAGTARAVGSYTVNGAVGSAAISGGAGYSTTIGTGGASGTLTVNKKTLTVTASDDSRAYNGLGYSGGHGVNITGFVNSETSSVLGGSVSYGGTSQGATNAGSYTITGSGYTSSNYDFSYVNGTLTITPYVVSLTGNRAFNGSTNVAAGIFSTGSLVGSETLSLSGTGTVASKNTGTGKTVTLGTLALADGSNGGLASNYTLTGGTHTADISAAGLTVSTSDVSKAYDGGTSAAGTATLTGGTLYGSDSLSGGTFAFTDKNVGAGNKTVSVSGVTVSDGNSGANYSISYANNTSSTITPFVVSLTGNRAYNGSSNVAAGIFSTGSLVGSETLSLSGTGTVASKNTGTGKTVTLGTLALADGSNGGLASNYTLTGGTHTADISAAGLTVSTSDVSKAYDGGTSAAGTATLTGGTLYGSDSLSGGTFAFTDKNVGAGNKTVSVSGVTVSDGNSGANYSISYANNTSSTITPFVVSLTGNRAFNGSTNVAAGIFSTGSLVGSETLSVSGTGTVASKNAGTGKTVTLGTLALADGSNGGLASNYTLTGGTHSADISAAGLTVSTSDVSKAYDGGTSAAGTATLTGGTLYGSDSLSGGTFAFTDKNVGSGNKTVSVSGVTVSDGNSGANYSISYANNTSSTITPFVVSLTGNRAYNGSSNVAAGIFSTGSLVGSETLSVSGTGTVADKNVGTGKAVILGTLALADGSNGGLASNYTLTGGTHSADITAYVVDLTGSRTYDGTTAITAASLATSTLVGSETLGLSGAGTVADKNVGTGKTLSLGSLALNDGGNGGLASNYTLVGGTLSADITAYTVSLTGNRSYDGSADVAANIFAMSALLGTETLNLSGTGTVADKHVGVGKSVTLGSLALADGSNGGLASNYTLTGGTHNAILTTASLTVSTGNVSKTYDGNTSAIGTAMVSSGTLYGSDSLIGGTFAFTDKNVGIGTKTVTVAGVTVNDGNAGNNYSVSYLNNTTSTISPFVVNLSGGRSYDGTTAVAATDLHIGSLVGGETLTLSGAGSIADKNVGIGKSVNLGSLTLADGSNGGLASNYTLVGGDLSADISQANLVLTTGDIIKTYDGTTSASGTPIVKAGSASQLFGSDSLSGGVYTFIDKNASGGSTVRVSDISVSDGNGGNNYAISYSDNTTSTILPYVIHLTGSRAFDGSNLVNANVFNLGTLVGNETLLLSGAGQMLDSSAGIDKPVDLGTLALSDGGNGGLAGNYTLAGGNPVVTILQSSAGNTPTDTVDAGTVVPDSGGNGGVGNNGSNSGAKTGGLALSALRGADSNRTVQFNIADSGINGGGSSATGLTTGGTGPTQSGNTVHLLASQTLVAGGQMQIVANVEVNDYSSGFSFALPAGALPATAGDSTVSAKMGNGEPLPAWLSFNSQSLSFSTDSAGAAQLPLQVVITQTSASGQQKSIVVTIEKQDQAI</sequence>